<keyword evidence="3" id="KW-1185">Reference proteome</keyword>
<dbReference type="InterPro" id="IPR029032">
    <property type="entry name" value="AhpD-like"/>
</dbReference>
<keyword evidence="1" id="KW-0812">Transmembrane</keyword>
<sequence length="208" mass="22457">MTDNSLFNINKQFKIKFMRIKPLSPDTLGAELRFVHDEITNLVGHSQKEVNMTDTNGGLLGPFAPMLHFPQFGIPALSFLRTLDMNASLAKDVREVAILTVAAAYGAKFELYAHEIMAATFGLSPSAIATLAAGGRPNELDEQQAIAHDVAHALVTGRIVPDSTYKQAVTMVGKEGAGELIFLIAAYCLIALVLNGFDMPAPDNNQDL</sequence>
<evidence type="ECO:0000256" key="1">
    <source>
        <dbReference type="SAM" id="Phobius"/>
    </source>
</evidence>
<dbReference type="PANTHER" id="PTHR34846">
    <property type="entry name" value="4-CARBOXYMUCONOLACTONE DECARBOXYLASE FAMILY PROTEIN (AFU_ORTHOLOGUE AFUA_6G11590)"/>
    <property type="match status" value="1"/>
</dbReference>
<protein>
    <submittedName>
        <fullName evidence="2">Carboxymuconolactone decarboxylase family protein</fullName>
    </submittedName>
</protein>
<dbReference type="Gene3D" id="1.20.1290.10">
    <property type="entry name" value="AhpD-like"/>
    <property type="match status" value="1"/>
</dbReference>
<dbReference type="SUPFAM" id="SSF69118">
    <property type="entry name" value="AhpD-like"/>
    <property type="match status" value="1"/>
</dbReference>
<accession>A0A3E1P4R6</accession>
<dbReference type="Proteomes" id="UP000261174">
    <property type="component" value="Unassembled WGS sequence"/>
</dbReference>
<gene>
    <name evidence="2" type="ORF">DXN04_07120</name>
</gene>
<keyword evidence="1" id="KW-0472">Membrane</keyword>
<proteinExistence type="predicted"/>
<dbReference type="PANTHER" id="PTHR34846:SF11">
    <property type="entry name" value="4-CARBOXYMUCONOLACTONE DECARBOXYLASE FAMILY PROTEIN (AFU_ORTHOLOGUE AFUA_6G11590)"/>
    <property type="match status" value="1"/>
</dbReference>
<keyword evidence="1" id="KW-1133">Transmembrane helix</keyword>
<dbReference type="EMBL" id="QTJV01000002">
    <property type="protein sequence ID" value="RFM35157.1"/>
    <property type="molecule type" value="Genomic_DNA"/>
</dbReference>
<evidence type="ECO:0000313" key="2">
    <source>
        <dbReference type="EMBL" id="RFM35157.1"/>
    </source>
</evidence>
<organism evidence="2 3">
    <name type="scientific">Chitinophaga silvisoli</name>
    <dbReference type="NCBI Taxonomy" id="2291814"/>
    <lineage>
        <taxon>Bacteria</taxon>
        <taxon>Pseudomonadati</taxon>
        <taxon>Bacteroidota</taxon>
        <taxon>Chitinophagia</taxon>
        <taxon>Chitinophagales</taxon>
        <taxon>Chitinophagaceae</taxon>
        <taxon>Chitinophaga</taxon>
    </lineage>
</organism>
<evidence type="ECO:0000313" key="3">
    <source>
        <dbReference type="Proteomes" id="UP000261174"/>
    </source>
</evidence>
<comment type="caution">
    <text evidence="2">The sequence shown here is derived from an EMBL/GenBank/DDBJ whole genome shotgun (WGS) entry which is preliminary data.</text>
</comment>
<name>A0A3E1P4R6_9BACT</name>
<feature type="transmembrane region" description="Helical" evidence="1">
    <location>
        <begin position="180"/>
        <end position="197"/>
    </location>
</feature>
<dbReference type="AlphaFoldDB" id="A0A3E1P4R6"/>
<reference evidence="2 3" key="1">
    <citation type="submission" date="2018-08" db="EMBL/GenBank/DDBJ databases">
        <title>Chitinophaga sp. K20C18050901, a novel bacterium isolated from forest soil.</title>
        <authorList>
            <person name="Wang C."/>
        </authorList>
    </citation>
    <scope>NUCLEOTIDE SEQUENCE [LARGE SCALE GENOMIC DNA]</scope>
    <source>
        <strain evidence="2 3">K20C18050901</strain>
    </source>
</reference>